<dbReference type="FunCoup" id="A0A158NC20">
    <property type="interactions" value="13"/>
</dbReference>
<feature type="repeat" description="WD" evidence="1">
    <location>
        <begin position="491"/>
        <end position="532"/>
    </location>
</feature>
<keyword evidence="4" id="KW-1185">Reference proteome</keyword>
<dbReference type="Gene3D" id="1.10.287.1490">
    <property type="match status" value="1"/>
</dbReference>
<dbReference type="OMA" id="FPHCNAV"/>
<feature type="coiled-coil region" evidence="2">
    <location>
        <begin position="885"/>
        <end position="1024"/>
    </location>
</feature>
<evidence type="ECO:0000313" key="3">
    <source>
        <dbReference type="EnsemblMetazoa" id="XP_012055078.1"/>
    </source>
</evidence>
<evidence type="ECO:0000313" key="4">
    <source>
        <dbReference type="Proteomes" id="UP000005205"/>
    </source>
</evidence>
<reference evidence="3" key="2">
    <citation type="submission" date="2016-04" db="UniProtKB">
        <authorList>
            <consortium name="EnsemblMetazoa"/>
        </authorList>
    </citation>
    <scope>IDENTIFICATION</scope>
</reference>
<dbReference type="STRING" id="12957.A0A158NC20"/>
<dbReference type="SMART" id="SM00320">
    <property type="entry name" value="WD40"/>
    <property type="match status" value="4"/>
</dbReference>
<dbReference type="EnsemblMetazoa" id="XM_012199688.1">
    <property type="protein sequence ID" value="XP_012055078.1"/>
    <property type="gene ID" value="LOC105618147"/>
</dbReference>
<dbReference type="SUPFAM" id="SSF50998">
    <property type="entry name" value="Quinoprotein alcohol dehydrogenase-like"/>
    <property type="match status" value="1"/>
</dbReference>
<feature type="repeat" description="WD" evidence="1">
    <location>
        <begin position="617"/>
        <end position="650"/>
    </location>
</feature>
<dbReference type="PANTHER" id="PTHR32215">
    <property type="entry name" value="CILIA- AND FLAGELLA-ASSOCIATED PROTEIN 57"/>
    <property type="match status" value="1"/>
</dbReference>
<organism evidence="3 4">
    <name type="scientific">Atta cephalotes</name>
    <name type="common">Leafcutter ant</name>
    <dbReference type="NCBI Taxonomy" id="12957"/>
    <lineage>
        <taxon>Eukaryota</taxon>
        <taxon>Metazoa</taxon>
        <taxon>Ecdysozoa</taxon>
        <taxon>Arthropoda</taxon>
        <taxon>Hexapoda</taxon>
        <taxon>Insecta</taxon>
        <taxon>Pterygota</taxon>
        <taxon>Neoptera</taxon>
        <taxon>Endopterygota</taxon>
        <taxon>Hymenoptera</taxon>
        <taxon>Apocrita</taxon>
        <taxon>Aculeata</taxon>
        <taxon>Formicoidea</taxon>
        <taxon>Formicidae</taxon>
        <taxon>Myrmicinae</taxon>
        <taxon>Atta</taxon>
    </lineage>
</organism>
<dbReference type="Pfam" id="PF00400">
    <property type="entry name" value="WD40"/>
    <property type="match status" value="1"/>
</dbReference>
<name>A0A158NC20_ATTCE</name>
<dbReference type="InterPro" id="IPR001680">
    <property type="entry name" value="WD40_rpt"/>
</dbReference>
<evidence type="ECO:0000256" key="2">
    <source>
        <dbReference type="SAM" id="Coils"/>
    </source>
</evidence>
<dbReference type="EMBL" id="ADTU01011290">
    <property type="status" value="NOT_ANNOTATED_CDS"/>
    <property type="molecule type" value="Genomic_DNA"/>
</dbReference>
<dbReference type="InterPro" id="IPR052993">
    <property type="entry name" value="CFA-57"/>
</dbReference>
<dbReference type="OrthoDB" id="10251741at2759"/>
<reference evidence="4" key="1">
    <citation type="journal article" date="2011" name="PLoS Genet.">
        <title>The genome sequence of the leaf-cutter ant Atta cephalotes reveals insights into its obligate symbiotic lifestyle.</title>
        <authorList>
            <person name="Suen G."/>
            <person name="Teiling C."/>
            <person name="Li L."/>
            <person name="Holt C."/>
            <person name="Abouheif E."/>
            <person name="Bornberg-Bauer E."/>
            <person name="Bouffard P."/>
            <person name="Caldera E.J."/>
            <person name="Cash E."/>
            <person name="Cavanaugh A."/>
            <person name="Denas O."/>
            <person name="Elhaik E."/>
            <person name="Fave M.J."/>
            <person name="Gadau J."/>
            <person name="Gibson J.D."/>
            <person name="Graur D."/>
            <person name="Grubbs K.J."/>
            <person name="Hagen D.E."/>
            <person name="Harkins T.T."/>
            <person name="Helmkampf M."/>
            <person name="Hu H."/>
            <person name="Johnson B.R."/>
            <person name="Kim J."/>
            <person name="Marsh S.E."/>
            <person name="Moeller J.A."/>
            <person name="Munoz-Torres M.C."/>
            <person name="Murphy M.C."/>
            <person name="Naughton M.C."/>
            <person name="Nigam S."/>
            <person name="Overson R."/>
            <person name="Rajakumar R."/>
            <person name="Reese J.T."/>
            <person name="Scott J.J."/>
            <person name="Smith C.R."/>
            <person name="Tao S."/>
            <person name="Tsutsui N.D."/>
            <person name="Viljakainen L."/>
            <person name="Wissler L."/>
            <person name="Yandell M.D."/>
            <person name="Zimmer F."/>
            <person name="Taylor J."/>
            <person name="Slater S.C."/>
            <person name="Clifton S.W."/>
            <person name="Warren W.C."/>
            <person name="Elsik C.G."/>
            <person name="Smith C.D."/>
            <person name="Weinstock G.M."/>
            <person name="Gerardo N.M."/>
            <person name="Currie C.R."/>
        </authorList>
    </citation>
    <scope>NUCLEOTIDE SEQUENCE [LARGE SCALE GENOMIC DNA]</scope>
</reference>
<feature type="coiled-coil region" evidence="2">
    <location>
        <begin position="1174"/>
        <end position="1201"/>
    </location>
</feature>
<dbReference type="KEGG" id="acep:105618147"/>
<evidence type="ECO:0008006" key="5">
    <source>
        <dbReference type="Google" id="ProtNLM"/>
    </source>
</evidence>
<dbReference type="Gene3D" id="2.130.10.10">
    <property type="entry name" value="YVTN repeat-like/Quinoprotein amine dehydrogenase"/>
    <property type="match status" value="2"/>
</dbReference>
<dbReference type="PROSITE" id="PS50082">
    <property type="entry name" value="WD_REPEATS_2"/>
    <property type="match status" value="2"/>
</dbReference>
<proteinExistence type="predicted"/>
<keyword evidence="1" id="KW-0853">WD repeat</keyword>
<dbReference type="PANTHER" id="PTHR32215:SF0">
    <property type="entry name" value="CILIA- AND FLAGELLA-ASSOCIATED PROTEIN 57"/>
    <property type="match status" value="1"/>
</dbReference>
<evidence type="ECO:0000256" key="1">
    <source>
        <dbReference type="PROSITE-ProRule" id="PRU00221"/>
    </source>
</evidence>
<feature type="coiled-coil region" evidence="2">
    <location>
        <begin position="720"/>
        <end position="754"/>
    </location>
</feature>
<dbReference type="Proteomes" id="UP000005205">
    <property type="component" value="Unassembled WGS sequence"/>
</dbReference>
<dbReference type="InterPro" id="IPR011047">
    <property type="entry name" value="Quinoprotein_ADH-like_sf"/>
</dbReference>
<dbReference type="InterPro" id="IPR015943">
    <property type="entry name" value="WD40/YVTN_repeat-like_dom_sf"/>
</dbReference>
<dbReference type="InParanoid" id="A0A158NC20"/>
<accession>A0A158NC20</accession>
<keyword evidence="2" id="KW-0175">Coiled coil</keyword>
<gene>
    <name evidence="3" type="primary">105618147</name>
</gene>
<feature type="coiled-coil region" evidence="2">
    <location>
        <begin position="781"/>
        <end position="808"/>
    </location>
</feature>
<sequence>MAVSLQTRVFYGLKTDIANNAHYITDAEVLYPVGNALAIHNIFQRQQKLIRLPERYYDANGICVSPNKKFVALSDIGDKPSISIYDINSLKRRKLLGIPFDAPGVTRFTCISFTFDSKNLVAITGEPDQTMLFYNWEKGKVESTFKLTNPQNPLAIADVLSCNPTDATVVAVGGVYTFKFLIVSDSIWRPYGFAKAENLLVCSMAWLDGDRLMVGTDDGRMLYLENGDLKNVYRMTDTVTMNLKIREEYVMPTVASLEIREDIIWQQNIRCLIAFPRGFAYAHGGGTIVLFEKEGKHNYTKRNIYVIPQRMVKDDDPNLYKIHTINVNPSFDQLIVTTSWSQLYYAMLWGPDLQMDPEPQKMEIMGQPLHHGSINGLSMCAWKPVFMTCGEFDHSVRLWDFETETLIMLKQYDEDIFSVALHPMGLFCLIGFTDKLRFMSILIDDLLPMHEIAIRNCKTVRFSHNGHLFAAVNVNIIQVYTSIDFSNPFVLKGHTGKVKTLLWSQTDLKILSLGAEGSIYEWNMTTGTRSSEFIWKAVVLHDIAFSSDTSFIYCIAQDDQIREIKESEIVREFRLPGKEMQQIIMGKDDLMLFITSPSGIIISLKSPLQTPIESMDFHMHCVDVTAIALSYNENYLISVAKDGSLCIWKLFFPEGKVKMSRDLPYMNEVLIGKDDLEEKIHNIKNLTVRLRELETEHAYRLRQIDIQHNDKLREVHQGYCEAIKELVDKADKDREDHRNEVNNMNVNIVRMKALHEEAIQQMENNYEAKLITEYDKYQAFEEHTNAMRENYEKQLKDLEKSDAEQLQKTMTTYEALLYEKKIQLEETFDEMTHKERVHEQLMSQIENDADHEILEIRTKYENLLYEEKQNSLKLKGEAGVMRNKFMASQRDIDDLKRQVNRVQSEYAQFLKNIQDLEKQITDLKKEITERDATIRNKEQQIYDMKRINQELEKFKFVSNFKIDELRNQIQPRNQEIQELKNSIRNIEEEIISLQKINENLELQLHKEREKLRSARREIDREIHKNKRCQQLLRKIRVDILKASELIQEPNALKTAVINLYHKYSADDEILRSRKADIDAQCEFIRQKDQLEKTIASLKKQKQFRDTSKGDKELKMTEENSILTVELNALREELKQARENILYMESLLGLTQKHIRPTEARKILEQTYHGYYELQEKYMKQIQEYKKVILALKEDIKQLLSKIPCEEKEEEKTSVASSVTTNL</sequence>
<dbReference type="eggNOG" id="ENOG502QTIS">
    <property type="taxonomic scope" value="Eukaryota"/>
</dbReference>
<dbReference type="AlphaFoldDB" id="A0A158NC20"/>
<protein>
    <recommendedName>
        <fullName evidence="5">WD repeat-containing protein 65</fullName>
    </recommendedName>
</protein>
<feature type="coiled-coil region" evidence="2">
    <location>
        <begin position="1119"/>
        <end position="1146"/>
    </location>
</feature>